<protein>
    <submittedName>
        <fullName evidence="6">Pentatricopeptide repeat-containing protein At2g41720 (Protein EMBRYO DEFECTIVE 2654)</fullName>
    </submittedName>
</protein>
<accession>A0A9P1FXR8</accession>
<feature type="non-terminal residue" evidence="4">
    <location>
        <position position="942"/>
    </location>
</feature>
<dbReference type="EMBL" id="CAMXCT010001668">
    <property type="protein sequence ID" value="CAI3992061.1"/>
    <property type="molecule type" value="Genomic_DNA"/>
</dbReference>
<evidence type="ECO:0000256" key="1">
    <source>
        <dbReference type="ARBA" id="ARBA00022737"/>
    </source>
</evidence>
<dbReference type="PROSITE" id="PS51184">
    <property type="entry name" value="JMJC"/>
    <property type="match status" value="1"/>
</dbReference>
<name>A0A9P1FXR8_9DINO</name>
<dbReference type="InterPro" id="IPR036770">
    <property type="entry name" value="Ankyrin_rpt-contain_sf"/>
</dbReference>
<dbReference type="EMBL" id="CAMXCT020001668">
    <property type="protein sequence ID" value="CAL1145436.1"/>
    <property type="molecule type" value="Genomic_DNA"/>
</dbReference>
<evidence type="ECO:0000313" key="7">
    <source>
        <dbReference type="Proteomes" id="UP001152797"/>
    </source>
</evidence>
<dbReference type="Gene3D" id="1.25.40.20">
    <property type="entry name" value="Ankyrin repeat-containing domain"/>
    <property type="match status" value="1"/>
</dbReference>
<dbReference type="EMBL" id="CAMXCT030001668">
    <property type="protein sequence ID" value="CAL4779373.1"/>
    <property type="molecule type" value="Genomic_DNA"/>
</dbReference>
<proteinExistence type="predicted"/>
<feature type="repeat" description="PPR" evidence="2">
    <location>
        <begin position="262"/>
        <end position="296"/>
    </location>
</feature>
<keyword evidence="1" id="KW-0677">Repeat</keyword>
<dbReference type="PANTHER" id="PTHR47447">
    <property type="entry name" value="OS03G0856100 PROTEIN"/>
    <property type="match status" value="1"/>
</dbReference>
<feature type="non-terminal residue" evidence="4">
    <location>
        <position position="1"/>
    </location>
</feature>
<dbReference type="SUPFAM" id="SSF51197">
    <property type="entry name" value="Clavaminate synthase-like"/>
    <property type="match status" value="1"/>
</dbReference>
<dbReference type="AlphaFoldDB" id="A0A9P1FXR8"/>
<feature type="domain" description="JmjC" evidence="3">
    <location>
        <begin position="1"/>
        <end position="82"/>
    </location>
</feature>
<sequence length="942" mass="102916">LVFPPRLSTELEDFAHLHQPQEELAKIPGAVSCVQQEGDVVILPGGWWHATYDRKEWTLGLGAQQYNPNDDEQHYAASIGNVSFLKKDSIPFLRGGSFGFCKVKATNALLKQAAEYGGAASLEGSIGGYLAHGLSQGEALRVISPVEQELNRLDDLGERAINAAVMAGHSQVANHSNAYGGVSPLSMGSGNACGAWRTLGHGSGSLADFETQRKETLTLLRGAALQPSRASYSTSITAAGRAQRWRLSVEAFESLQERLQCNVVTFGAIIGACEKGSQWRQSLRLLGRLQREDLEPNVIACSAVISACAKGDQWQLALQLLAHVVETRLEPNVQTYTAAISSCREHWLQALQLLLEMQESHLQANIITYSAVISCCPWHWALQLLMELEEGHLRSDVVLCNTVLRACEGQPSVVLALYSRLQLLGLADHVTYSTAINACGWQDAMLLLQQMHGQRLPGNVVVYNAGLKSCESSSAWQGAMKILEMMQAQGVPSDSITCSAAVSACRSAEQNDVALGIFWEMVAAKVEANVVSFTAAITACCDHRWPLALHLLSQLQDVDVVACNAAISAVSTTRFGEWVQALQLFRDMELQRIKANDKTYGALAKAFERGRQWQRALDLSTLGDGVPAGAAVSALSESAPMAPLLANLEVNVLVQHGADVNWRPHKKKEPLLHSRGTQKCAARFGHVPVIKALLDSKAQLHRRLKGAGEAIHDAAHFGHLGALAELVEQRAQPQLGPRRIGDPNRPDPTATGPRYQVVIAAGRELRDVRAKVQLRGVSRRWMSVWRSFPSHWTVKFDPPSGPVTLELEVNQAMSKLILTCELELCSGHSGRSGRSTVARMDWVPSYFGSRNGHVLHELKNEAADATWRLASRIFQGASAAPGEGQLRLRSAEKLVLCAVDHQQVELFRCLIDCRKNKQLQSLDPLDPLSPLKKCCWECRTCL</sequence>
<evidence type="ECO:0000313" key="4">
    <source>
        <dbReference type="EMBL" id="CAI3992061.1"/>
    </source>
</evidence>
<dbReference type="OrthoDB" id="539213at2759"/>
<gene>
    <name evidence="4" type="ORF">C1SCF055_LOCUS18916</name>
</gene>
<dbReference type="InterPro" id="IPR002885">
    <property type="entry name" value="PPR_rpt"/>
</dbReference>
<evidence type="ECO:0000313" key="5">
    <source>
        <dbReference type="EMBL" id="CAL1145436.1"/>
    </source>
</evidence>
<dbReference type="PROSITE" id="PS51375">
    <property type="entry name" value="PPR"/>
    <property type="match status" value="2"/>
</dbReference>
<dbReference type="InterPro" id="IPR011990">
    <property type="entry name" value="TPR-like_helical_dom_sf"/>
</dbReference>
<reference evidence="5" key="2">
    <citation type="submission" date="2024-04" db="EMBL/GenBank/DDBJ databases">
        <authorList>
            <person name="Chen Y."/>
            <person name="Shah S."/>
            <person name="Dougan E. K."/>
            <person name="Thang M."/>
            <person name="Chan C."/>
        </authorList>
    </citation>
    <scope>NUCLEOTIDE SEQUENCE [LARGE SCALE GENOMIC DNA]</scope>
</reference>
<keyword evidence="7" id="KW-1185">Reference proteome</keyword>
<reference evidence="4" key="1">
    <citation type="submission" date="2022-10" db="EMBL/GenBank/DDBJ databases">
        <authorList>
            <person name="Chen Y."/>
            <person name="Dougan E. K."/>
            <person name="Chan C."/>
            <person name="Rhodes N."/>
            <person name="Thang M."/>
        </authorList>
    </citation>
    <scope>NUCLEOTIDE SEQUENCE</scope>
</reference>
<dbReference type="PANTHER" id="PTHR47447:SF24">
    <property type="entry name" value="PENTATRICOPEPTIDE REPEAT-CONTAINING PROTEIN"/>
    <property type="match status" value="1"/>
</dbReference>
<evidence type="ECO:0000313" key="6">
    <source>
        <dbReference type="EMBL" id="CAL4779373.1"/>
    </source>
</evidence>
<evidence type="ECO:0000259" key="3">
    <source>
        <dbReference type="PROSITE" id="PS51184"/>
    </source>
</evidence>
<comment type="caution">
    <text evidence="4">The sequence shown here is derived from an EMBL/GenBank/DDBJ whole genome shotgun (WGS) entry which is preliminary data.</text>
</comment>
<dbReference type="Proteomes" id="UP001152797">
    <property type="component" value="Unassembled WGS sequence"/>
</dbReference>
<dbReference type="Gene3D" id="1.25.40.10">
    <property type="entry name" value="Tetratricopeptide repeat domain"/>
    <property type="match status" value="4"/>
</dbReference>
<evidence type="ECO:0000256" key="2">
    <source>
        <dbReference type="PROSITE-ProRule" id="PRU00708"/>
    </source>
</evidence>
<dbReference type="InterPro" id="IPR003347">
    <property type="entry name" value="JmjC_dom"/>
</dbReference>
<organism evidence="4">
    <name type="scientific">Cladocopium goreaui</name>
    <dbReference type="NCBI Taxonomy" id="2562237"/>
    <lineage>
        <taxon>Eukaryota</taxon>
        <taxon>Sar</taxon>
        <taxon>Alveolata</taxon>
        <taxon>Dinophyceae</taxon>
        <taxon>Suessiales</taxon>
        <taxon>Symbiodiniaceae</taxon>
        <taxon>Cladocopium</taxon>
    </lineage>
</organism>
<dbReference type="SUPFAM" id="SSF48403">
    <property type="entry name" value="Ankyrin repeat"/>
    <property type="match status" value="1"/>
</dbReference>
<feature type="repeat" description="PPR" evidence="2">
    <location>
        <begin position="297"/>
        <end position="331"/>
    </location>
</feature>
<dbReference type="Pfam" id="PF13812">
    <property type="entry name" value="PPR_3"/>
    <property type="match status" value="2"/>
</dbReference>